<proteinExistence type="predicted"/>
<organism evidence="1 2">
    <name type="scientific">Aphis glycines</name>
    <name type="common">Soybean aphid</name>
    <dbReference type="NCBI Taxonomy" id="307491"/>
    <lineage>
        <taxon>Eukaryota</taxon>
        <taxon>Metazoa</taxon>
        <taxon>Ecdysozoa</taxon>
        <taxon>Arthropoda</taxon>
        <taxon>Hexapoda</taxon>
        <taxon>Insecta</taxon>
        <taxon>Pterygota</taxon>
        <taxon>Neoptera</taxon>
        <taxon>Paraneoptera</taxon>
        <taxon>Hemiptera</taxon>
        <taxon>Sternorrhyncha</taxon>
        <taxon>Aphidomorpha</taxon>
        <taxon>Aphidoidea</taxon>
        <taxon>Aphididae</taxon>
        <taxon>Aphidini</taxon>
        <taxon>Aphis</taxon>
        <taxon>Aphis</taxon>
    </lineage>
</organism>
<evidence type="ECO:0000313" key="1">
    <source>
        <dbReference type="EMBL" id="KAE9524613.1"/>
    </source>
</evidence>
<keyword evidence="2" id="KW-1185">Reference proteome</keyword>
<dbReference type="AlphaFoldDB" id="A0A6G0T1V3"/>
<name>A0A6G0T1V3_APHGL</name>
<gene>
    <name evidence="1" type="ORF">AGLY_014663</name>
</gene>
<reference evidence="1 2" key="1">
    <citation type="submission" date="2019-08" db="EMBL/GenBank/DDBJ databases">
        <title>The genome of the soybean aphid Biotype 1, its phylome, world population structure and adaptation to the North American continent.</title>
        <authorList>
            <person name="Giordano R."/>
            <person name="Donthu R.K."/>
            <person name="Hernandez A.G."/>
            <person name="Wright C.L."/>
            <person name="Zimin A.V."/>
        </authorList>
    </citation>
    <scope>NUCLEOTIDE SEQUENCE [LARGE SCALE GENOMIC DNA]</scope>
    <source>
        <tissue evidence="1">Whole aphids</tissue>
    </source>
</reference>
<protein>
    <submittedName>
        <fullName evidence="1">Uncharacterized protein</fullName>
    </submittedName>
</protein>
<accession>A0A6G0T1V3</accession>
<dbReference type="Proteomes" id="UP000475862">
    <property type="component" value="Unassembled WGS sequence"/>
</dbReference>
<evidence type="ECO:0000313" key="2">
    <source>
        <dbReference type="Proteomes" id="UP000475862"/>
    </source>
</evidence>
<comment type="caution">
    <text evidence="1">The sequence shown here is derived from an EMBL/GenBank/DDBJ whole genome shotgun (WGS) entry which is preliminary data.</text>
</comment>
<sequence>MVNSPGSTEDSRELTCFRQCVKLSKLQTQLINKSDELLKSLSEMNGETRRNCCYQANDYHNRMEQKFAIFKAYCYVLVTFQNVKTLLVTKALGKYILFTYSNRSRQKKSRQHTIHRARKNTVNSERSDECIDFTMIITSRNNAPISNYGGGFRCKSEYPWCIIQTDKSSPFRILLIVIKQIVSYKTSSVNPPISWLMFNSSLCFWYILHTNIQFRNVYDNERGATCTTLVAGGSSSYSIEINDKELGIIE</sequence>
<dbReference type="EMBL" id="VYZN01000065">
    <property type="protein sequence ID" value="KAE9524613.1"/>
    <property type="molecule type" value="Genomic_DNA"/>
</dbReference>